<evidence type="ECO:0000256" key="2">
    <source>
        <dbReference type="SAM" id="MobiDB-lite"/>
    </source>
</evidence>
<evidence type="ECO:0000256" key="1">
    <source>
        <dbReference type="SAM" id="Coils"/>
    </source>
</evidence>
<dbReference type="SUPFAM" id="SSF52540">
    <property type="entry name" value="P-loop containing nucleoside triphosphate hydrolases"/>
    <property type="match status" value="2"/>
</dbReference>
<dbReference type="EMBL" id="MU157837">
    <property type="protein sequence ID" value="KAF9530973.1"/>
    <property type="molecule type" value="Genomic_DNA"/>
</dbReference>
<protein>
    <recommendedName>
        <fullName evidence="3">G domain-containing protein</fullName>
    </recommendedName>
</protein>
<dbReference type="GO" id="GO:0005525">
    <property type="term" value="F:GTP binding"/>
    <property type="evidence" value="ECO:0007669"/>
    <property type="project" value="InterPro"/>
</dbReference>
<dbReference type="InterPro" id="IPR006073">
    <property type="entry name" value="GTP-bd"/>
</dbReference>
<dbReference type="Gene3D" id="3.40.50.300">
    <property type="entry name" value="P-loop containing nucleotide triphosphate hydrolases"/>
    <property type="match status" value="2"/>
</dbReference>
<gene>
    <name evidence="4" type="ORF">CPB83DRAFT_904956</name>
</gene>
<dbReference type="Pfam" id="PF01926">
    <property type="entry name" value="MMR_HSR1"/>
    <property type="match status" value="1"/>
</dbReference>
<dbReference type="AlphaFoldDB" id="A0A9P6JSI2"/>
<evidence type="ECO:0000313" key="5">
    <source>
        <dbReference type="Proteomes" id="UP000807306"/>
    </source>
</evidence>
<proteinExistence type="predicted"/>
<keyword evidence="5" id="KW-1185">Reference proteome</keyword>
<comment type="caution">
    <text evidence="4">The sequence shown here is derived from an EMBL/GenBank/DDBJ whole genome shotgun (WGS) entry which is preliminary data.</text>
</comment>
<name>A0A9P6JSI2_9AGAR</name>
<feature type="region of interest" description="Disordered" evidence="2">
    <location>
        <begin position="1"/>
        <end position="39"/>
    </location>
</feature>
<dbReference type="Proteomes" id="UP000807306">
    <property type="component" value="Unassembled WGS sequence"/>
</dbReference>
<accession>A0A9P6JSI2</accession>
<dbReference type="InterPro" id="IPR027417">
    <property type="entry name" value="P-loop_NTPase"/>
</dbReference>
<keyword evidence="1" id="KW-0175">Coiled coil</keyword>
<organism evidence="4 5">
    <name type="scientific">Crepidotus variabilis</name>
    <dbReference type="NCBI Taxonomy" id="179855"/>
    <lineage>
        <taxon>Eukaryota</taxon>
        <taxon>Fungi</taxon>
        <taxon>Dikarya</taxon>
        <taxon>Basidiomycota</taxon>
        <taxon>Agaricomycotina</taxon>
        <taxon>Agaricomycetes</taxon>
        <taxon>Agaricomycetidae</taxon>
        <taxon>Agaricales</taxon>
        <taxon>Agaricineae</taxon>
        <taxon>Crepidotaceae</taxon>
        <taxon>Crepidotus</taxon>
    </lineage>
</organism>
<sequence length="609" mass="68921">MKKQYAAKENNSKSNKGHVNPAANGSRHNRPFEPSPPINYSRWAQMTKVVEEISEDRVTNDQIIFFLMGPTGSGKSSFIHKATAEHYNGVSHSLKRSNGTQTIRTIKLSTSGSGSVAKDVIFVDTPGFDGEGEGVSPENVLKMISSWLTTVHKNGVTVDYLLYFADITTPTSGTPVNNLHIFERVCGEDCYNKVTLVASRCAEGELSYETAFMTISCALIARGAHFHRFFDTEDSAFGIIKDMFGRPNKGLPLLLQSELAKGTKWSNTQAGMHLAQVFPKAHKTSEARWTEALKRATIRELKEGEVSENQIIFAVLGPTGAGKSTFISKATGKYEDGIGHGLHPFTNKVRAIKFSMPEICDYDLVFIDTPGFDDSNDSAPAEQVLDMISSWLNNTYKRGVHLDYLFYFHPISAPMSESPLKNLRIFEKICGPCYDKVSLITTMWEEHAEEGEGYEEQLKNKYWKGMIEAGCQVRRFHDDELSAFDIIRPFINKANKGSALLLQEEVTRLQKELHETEAGKFLFKDLRHLVQQRQRTLDKLRKELQNPELDDVQLQEAQQQFNKLTVDLIRISKEMELLDRLGVRFKSIVITWKAKHGFRMNRQFRKRTK</sequence>
<dbReference type="OrthoDB" id="8954335at2759"/>
<evidence type="ECO:0000313" key="4">
    <source>
        <dbReference type="EMBL" id="KAF9530973.1"/>
    </source>
</evidence>
<evidence type="ECO:0000259" key="3">
    <source>
        <dbReference type="Pfam" id="PF01926"/>
    </source>
</evidence>
<feature type="domain" description="G" evidence="3">
    <location>
        <begin position="314"/>
        <end position="375"/>
    </location>
</feature>
<feature type="coiled-coil region" evidence="1">
    <location>
        <begin position="499"/>
        <end position="574"/>
    </location>
</feature>
<dbReference type="CDD" id="cd00882">
    <property type="entry name" value="Ras_like_GTPase"/>
    <property type="match status" value="2"/>
</dbReference>
<reference evidence="4" key="1">
    <citation type="submission" date="2020-11" db="EMBL/GenBank/DDBJ databases">
        <authorList>
            <consortium name="DOE Joint Genome Institute"/>
            <person name="Ahrendt S."/>
            <person name="Riley R."/>
            <person name="Andreopoulos W."/>
            <person name="Labutti K."/>
            <person name="Pangilinan J."/>
            <person name="Ruiz-Duenas F.J."/>
            <person name="Barrasa J.M."/>
            <person name="Sanchez-Garcia M."/>
            <person name="Camarero S."/>
            <person name="Miyauchi S."/>
            <person name="Serrano A."/>
            <person name="Linde D."/>
            <person name="Babiker R."/>
            <person name="Drula E."/>
            <person name="Ayuso-Fernandez I."/>
            <person name="Pacheco R."/>
            <person name="Padilla G."/>
            <person name="Ferreira P."/>
            <person name="Barriuso J."/>
            <person name="Kellner H."/>
            <person name="Castanera R."/>
            <person name="Alfaro M."/>
            <person name="Ramirez L."/>
            <person name="Pisabarro A.G."/>
            <person name="Kuo A."/>
            <person name="Tritt A."/>
            <person name="Lipzen A."/>
            <person name="He G."/>
            <person name="Yan M."/>
            <person name="Ng V."/>
            <person name="Cullen D."/>
            <person name="Martin F."/>
            <person name="Rosso M.-N."/>
            <person name="Henrissat B."/>
            <person name="Hibbett D."/>
            <person name="Martinez A.T."/>
            <person name="Grigoriev I.V."/>
        </authorList>
    </citation>
    <scope>NUCLEOTIDE SEQUENCE</scope>
    <source>
        <strain evidence="4">CBS 506.95</strain>
    </source>
</reference>